<geneLocation type="plasmid" evidence="2">
    <name>p1-AD2</name>
</geneLocation>
<dbReference type="SUPFAM" id="SSF53474">
    <property type="entry name" value="alpha/beta-Hydrolases"/>
    <property type="match status" value="1"/>
</dbReference>
<dbReference type="PANTHER" id="PTHR22946">
    <property type="entry name" value="DIENELACTONE HYDROLASE DOMAIN-CONTAINING PROTEIN-RELATED"/>
    <property type="match status" value="1"/>
</dbReference>
<gene>
    <name evidence="2" type="ORF">RADP37_05527</name>
</gene>
<keyword evidence="2" id="KW-0614">Plasmid</keyword>
<dbReference type="GO" id="GO:0016787">
    <property type="term" value="F:hydrolase activity"/>
    <property type="evidence" value="ECO:0007669"/>
    <property type="project" value="UniProtKB-KW"/>
</dbReference>
<dbReference type="InterPro" id="IPR029058">
    <property type="entry name" value="AB_hydrolase_fold"/>
</dbReference>
<name>A0A4Y1MRG5_9PROT</name>
<protein>
    <submittedName>
        <fullName evidence="2">Yellowish-green 1</fullName>
    </submittedName>
</protein>
<dbReference type="RefSeq" id="WP_314216434.1">
    <property type="nucleotide sequence ID" value="NZ_CP025188.1"/>
</dbReference>
<dbReference type="EMBL" id="CP025188">
    <property type="protein sequence ID" value="AWV20572.1"/>
    <property type="molecule type" value="Genomic_DNA"/>
</dbReference>
<proteinExistence type="predicted"/>
<evidence type="ECO:0000256" key="1">
    <source>
        <dbReference type="ARBA" id="ARBA00022801"/>
    </source>
</evidence>
<organism evidence="2">
    <name type="scientific">Roseomonas mucosa</name>
    <dbReference type="NCBI Taxonomy" id="207340"/>
    <lineage>
        <taxon>Bacteria</taxon>
        <taxon>Pseudomonadati</taxon>
        <taxon>Pseudomonadota</taxon>
        <taxon>Alphaproteobacteria</taxon>
        <taxon>Acetobacterales</taxon>
        <taxon>Roseomonadaceae</taxon>
        <taxon>Roseomonas</taxon>
    </lineage>
</organism>
<dbReference type="AlphaFoldDB" id="A0A4Y1MRG5"/>
<dbReference type="InterPro" id="IPR010520">
    <property type="entry name" value="FrsA-like"/>
</dbReference>
<dbReference type="Pfam" id="PF06500">
    <property type="entry name" value="FrsA-like"/>
    <property type="match status" value="1"/>
</dbReference>
<keyword evidence="1" id="KW-0378">Hydrolase</keyword>
<evidence type="ECO:0000313" key="2">
    <source>
        <dbReference type="EMBL" id="AWV20572.1"/>
    </source>
</evidence>
<sequence>MSAAAGSDGIRYHVQSTAHCLRDGFPYFEHHDTVSALWSTKWRAPCAAGLYPFTDGKLEDFDPIFAELVELSGDDPAFFHRPDDYARPFLPVAARLANRAQAALAAEQRDQAAEHFLRAAAVYRIARFPIIRSPFGAEAWARGKEAFGKGAALLDPPIVPLQVPFTAADPAAGDAERAIEACLRVPAGAPPEAGWPVLLFICGLDSYRTDNAVRLWQHVERGFAALILEIPGTADCPAAPNDPASPDRLMTSVLDWIAAEGRARHLDATRVVVRGISTGGYYAFRIAHTHADRLLAAVAEGGGCHHMFDPAWINAQDRMEYPFALAGALAWKFGYRDVDPAAAVRRYAAEAQKFSLVEAGLLGMPSCRMLAINGMEDSIFPIEDNFLVALQGTNKDLVARGNRGHMGSPGADDLLLDWIDKVAAGDAGFA</sequence>
<dbReference type="PANTHER" id="PTHR22946:SF12">
    <property type="entry name" value="CONIDIAL PIGMENT BIOSYNTHESIS PROTEIN AYG1 (AFU_ORTHOLOGUE AFUA_2G17550)"/>
    <property type="match status" value="1"/>
</dbReference>
<reference evidence="2" key="1">
    <citation type="submission" date="2017-12" db="EMBL/GenBank/DDBJ databases">
        <authorList>
            <person name="Martens C."/>
            <person name="Dahlstrom E."/>
            <person name="Barbian K."/>
            <person name="Sykora L."/>
            <person name="Ricklefs S."/>
            <person name="Bruno D."/>
            <person name="Anzick I."/>
            <person name="Myles I."/>
            <person name="Datta S.K."/>
        </authorList>
    </citation>
    <scope>NUCLEOTIDE SEQUENCE</scope>
    <source>
        <strain evidence="2">AD2</strain>
        <plasmid evidence="2">p1-AD2</plasmid>
    </source>
</reference>
<dbReference type="Gene3D" id="3.40.50.1820">
    <property type="entry name" value="alpha/beta hydrolase"/>
    <property type="match status" value="1"/>
</dbReference>
<accession>A0A4Y1MRG5</accession>
<dbReference type="InterPro" id="IPR050261">
    <property type="entry name" value="FrsA_esterase"/>
</dbReference>